<evidence type="ECO:0000313" key="2">
    <source>
        <dbReference type="Proteomes" id="UP001183824"/>
    </source>
</evidence>
<comment type="caution">
    <text evidence="1">The sequence shown here is derived from an EMBL/GenBank/DDBJ whole genome shotgun (WGS) entry which is preliminary data.</text>
</comment>
<proteinExistence type="predicted"/>
<sequence>RVKWVTHGVFAAQIGAVAEGVRLGDRLGIDEATLLTALTHGSAASRALGGIAATGSADAFIARVGEFIGKDVAVVRRTASELDSDLGRLEDLLDAALK</sequence>
<dbReference type="Gene3D" id="1.10.1040.10">
    <property type="entry name" value="N-(1-d-carboxylethyl)-l-norvaline Dehydrogenase, domain 2"/>
    <property type="match status" value="1"/>
</dbReference>
<reference evidence="2" key="1">
    <citation type="submission" date="2023-07" db="EMBL/GenBank/DDBJ databases">
        <title>30 novel species of actinomycetes from the DSMZ collection.</title>
        <authorList>
            <person name="Nouioui I."/>
        </authorList>
    </citation>
    <scope>NUCLEOTIDE SEQUENCE [LARGE SCALE GENOMIC DNA]</scope>
    <source>
        <strain evidence="2">DSM 41640</strain>
    </source>
</reference>
<name>A0ABU2VSW0_9ACTN</name>
<keyword evidence="2" id="KW-1185">Reference proteome</keyword>
<dbReference type="Proteomes" id="UP001183824">
    <property type="component" value="Unassembled WGS sequence"/>
</dbReference>
<dbReference type="SUPFAM" id="SSF48179">
    <property type="entry name" value="6-phosphogluconate dehydrogenase C-terminal domain-like"/>
    <property type="match status" value="1"/>
</dbReference>
<dbReference type="InterPro" id="IPR008927">
    <property type="entry name" value="6-PGluconate_DH-like_C_sf"/>
</dbReference>
<dbReference type="InterPro" id="IPR013328">
    <property type="entry name" value="6PGD_dom2"/>
</dbReference>
<protein>
    <submittedName>
        <fullName evidence="1">NAD(P)-dependent oxidoreductase</fullName>
    </submittedName>
</protein>
<dbReference type="EMBL" id="JAVREZ010000411">
    <property type="protein sequence ID" value="MDT0488688.1"/>
    <property type="molecule type" value="Genomic_DNA"/>
</dbReference>
<gene>
    <name evidence="1" type="ORF">RNB18_52560</name>
</gene>
<accession>A0ABU2VSW0</accession>
<feature type="non-terminal residue" evidence="1">
    <location>
        <position position="1"/>
    </location>
</feature>
<organism evidence="1 2">
    <name type="scientific">Streptomyces doebereineriae</name>
    <dbReference type="NCBI Taxonomy" id="3075528"/>
    <lineage>
        <taxon>Bacteria</taxon>
        <taxon>Bacillati</taxon>
        <taxon>Actinomycetota</taxon>
        <taxon>Actinomycetes</taxon>
        <taxon>Kitasatosporales</taxon>
        <taxon>Streptomycetaceae</taxon>
        <taxon>Streptomyces</taxon>
    </lineage>
</organism>
<evidence type="ECO:0000313" key="1">
    <source>
        <dbReference type="EMBL" id="MDT0488688.1"/>
    </source>
</evidence>